<dbReference type="InterPro" id="IPR012341">
    <property type="entry name" value="6hp_glycosidase-like_sf"/>
</dbReference>
<name>A0A7S2LQM3_9STRA</name>
<protein>
    <submittedName>
        <fullName evidence="1">Uncharacterized protein</fullName>
    </submittedName>
</protein>
<dbReference type="Gene3D" id="1.50.10.10">
    <property type="match status" value="1"/>
</dbReference>
<dbReference type="EMBL" id="HBGY01033219">
    <property type="protein sequence ID" value="CAD9613490.1"/>
    <property type="molecule type" value="Transcribed_RNA"/>
</dbReference>
<dbReference type="GO" id="GO:0005975">
    <property type="term" value="P:carbohydrate metabolic process"/>
    <property type="evidence" value="ECO:0007669"/>
    <property type="project" value="InterPro"/>
</dbReference>
<accession>A0A7S2LQM3</accession>
<proteinExistence type="predicted"/>
<evidence type="ECO:0000313" key="1">
    <source>
        <dbReference type="EMBL" id="CAD9613490.1"/>
    </source>
</evidence>
<gene>
    <name evidence="1" type="ORF">LDAN0321_LOCUS20799</name>
</gene>
<dbReference type="SUPFAM" id="SSF48208">
    <property type="entry name" value="Six-hairpin glycosidases"/>
    <property type="match status" value="1"/>
</dbReference>
<reference evidence="1" key="1">
    <citation type="submission" date="2021-01" db="EMBL/GenBank/DDBJ databases">
        <authorList>
            <person name="Corre E."/>
            <person name="Pelletier E."/>
            <person name="Niang G."/>
            <person name="Scheremetjew M."/>
            <person name="Finn R."/>
            <person name="Kale V."/>
            <person name="Holt S."/>
            <person name="Cochrane G."/>
            <person name="Meng A."/>
            <person name="Brown T."/>
            <person name="Cohen L."/>
        </authorList>
    </citation>
    <scope>NUCLEOTIDE SEQUENCE</scope>
    <source>
        <strain evidence="1">B650</strain>
    </source>
</reference>
<organism evidence="1">
    <name type="scientific">Leptocylindrus danicus</name>
    <dbReference type="NCBI Taxonomy" id="163516"/>
    <lineage>
        <taxon>Eukaryota</taxon>
        <taxon>Sar</taxon>
        <taxon>Stramenopiles</taxon>
        <taxon>Ochrophyta</taxon>
        <taxon>Bacillariophyta</taxon>
        <taxon>Coscinodiscophyceae</taxon>
        <taxon>Chaetocerotophycidae</taxon>
        <taxon>Leptocylindrales</taxon>
        <taxon>Leptocylindraceae</taxon>
        <taxon>Leptocylindrus</taxon>
    </lineage>
</organism>
<dbReference type="AlphaFoldDB" id="A0A7S2LQM3"/>
<sequence length="430" mass="48737">MPEPYELKVLLVYVLSVIERFERSIVIPVELGELMDKIDSALDELEESGYEDEDLNSLLLDVPQELFSYWDKVSTAREEYRSLVAFEFSNATQTIESSNLIQILTRWIKEVDTGLLRAIKIGSHGHGDDGTSGITPTYFSYNITNWTLTGETNKDGYELVNATAMSVGTFPLFLEGPMRMMKTSTTSDEARNIYQNVLESGLRDNKLKMYSISASLEGQSFDMGRMMAFSPGWLENQSIWTHMSYKYYLELLRNGLYIEFFNEMRGGGMLPFMDPDVYGRSPMECSSFIASSAFPDPSRHGQGFLARLSGSTAEFLSMWILMMIGPSPFFLEEKTGDLRMHLKPALPLWLFQPKAGNDDDDLTIGFLLFGSINVTYHNPKQLDLFGVAPERYVVMFSNQTKVIIEDSAMPADIAADIRRVKQVESIHAYF</sequence>
<dbReference type="InterPro" id="IPR008928">
    <property type="entry name" value="6-hairpin_glycosidase_sf"/>
</dbReference>